<dbReference type="CDD" id="cd11308">
    <property type="entry name" value="Peptidase_M14NE-CP-C_like"/>
    <property type="match status" value="1"/>
</dbReference>
<dbReference type="SMART" id="SM00631">
    <property type="entry name" value="Zn_pept"/>
    <property type="match status" value="1"/>
</dbReference>
<dbReference type="Gene3D" id="3.40.630.10">
    <property type="entry name" value="Zn peptidases"/>
    <property type="match status" value="1"/>
</dbReference>
<keyword evidence="10" id="KW-0812">Transmembrane</keyword>
<dbReference type="Proteomes" id="UP001633002">
    <property type="component" value="Unassembled WGS sequence"/>
</dbReference>
<gene>
    <name evidence="13" type="ORF">R1sor_019892</name>
</gene>
<protein>
    <recommendedName>
        <fullName evidence="12">Peptidase M14 domain-containing protein</fullName>
    </recommendedName>
</protein>
<keyword evidence="6" id="KW-0378">Hydrolase</keyword>
<dbReference type="Gene3D" id="2.60.40.1120">
    <property type="entry name" value="Carboxypeptidase-like, regulatory domain"/>
    <property type="match status" value="1"/>
</dbReference>
<evidence type="ECO:0000256" key="2">
    <source>
        <dbReference type="ARBA" id="ARBA00005988"/>
    </source>
</evidence>
<evidence type="ECO:0000313" key="13">
    <source>
        <dbReference type="EMBL" id="KAL3701870.1"/>
    </source>
</evidence>
<dbReference type="PANTHER" id="PTHR11532">
    <property type="entry name" value="PROTEASE M14 CARBOXYPEPTIDASE"/>
    <property type="match status" value="1"/>
</dbReference>
<evidence type="ECO:0000256" key="5">
    <source>
        <dbReference type="ARBA" id="ARBA00022723"/>
    </source>
</evidence>
<comment type="cofactor">
    <cofactor evidence="1">
        <name>Zn(2+)</name>
        <dbReference type="ChEBI" id="CHEBI:29105"/>
    </cofactor>
</comment>
<proteinExistence type="inferred from homology"/>
<keyword evidence="7" id="KW-0862">Zinc</keyword>
<dbReference type="GO" id="GO:0006508">
    <property type="term" value="P:proteolysis"/>
    <property type="evidence" value="ECO:0007669"/>
    <property type="project" value="UniProtKB-KW"/>
</dbReference>
<accession>A0ABD3IHM1</accession>
<sequence>MEKKLVQIACLAQLLLLADAAARVSVEKSTAGGDYETSNGSWRPGQRLLASDEDPVKGYKSNEELFQAMKNFSTRCSNISRLYSIGKSVRGVDLLVLEISDRPGVVEAEPAFKYVGNMHGDEPSGRELTLLLADWLCSNYPRDPTAKLIVRNTHLHLLPSMNPDGFEDRSRNNANDVDLNRDFPDQFVPDNNDEALRQPETKAVMEWIRKTRFTASASLHEGALVACYGWDGTASRRTGYAEAPDDGAFKYMATLYARYNPAMRKHGEFEGGVTNGAAWYPLYGGMQDWNYIHGNCFDITLEMNNEKWPHMSQILQLWEQHRKSLLALAASVVKSGLHGKVASSKDGKPLPALISVEGNSHNINASSLYGDFHRILPPGETYLVSASFPGYQTSTKRVVLPLDSPVTVDFILQPEPTIDTALGGHPLLRGSSRFKNGSTKPEEKVVDDDSTVEMSDNFTSIWKRRLDKMDPFGVDCLGCLSQNDAELFLINHGGVVGLVLFSLLFVLFRYRKSFRFQQSLRAATRRP</sequence>
<evidence type="ECO:0000256" key="7">
    <source>
        <dbReference type="ARBA" id="ARBA00022833"/>
    </source>
</evidence>
<dbReference type="EMBL" id="JBJQOH010000001">
    <property type="protein sequence ID" value="KAL3701870.1"/>
    <property type="molecule type" value="Genomic_DNA"/>
</dbReference>
<dbReference type="PROSITE" id="PS52035">
    <property type="entry name" value="PEPTIDASE_M14"/>
    <property type="match status" value="1"/>
</dbReference>
<evidence type="ECO:0000256" key="4">
    <source>
        <dbReference type="ARBA" id="ARBA00022670"/>
    </source>
</evidence>
<evidence type="ECO:0000256" key="6">
    <source>
        <dbReference type="ARBA" id="ARBA00022801"/>
    </source>
</evidence>
<dbReference type="InterPro" id="IPR000834">
    <property type="entry name" value="Peptidase_M14"/>
</dbReference>
<comment type="caution">
    <text evidence="13">The sequence shown here is derived from an EMBL/GenBank/DDBJ whole genome shotgun (WGS) entry which is preliminary data.</text>
</comment>
<keyword evidence="10" id="KW-1133">Transmembrane helix</keyword>
<feature type="chain" id="PRO_5044857681" description="Peptidase M14 domain-containing protein" evidence="11">
    <location>
        <begin position="21"/>
        <end position="527"/>
    </location>
</feature>
<organism evidence="13 14">
    <name type="scientific">Riccia sorocarpa</name>
    <dbReference type="NCBI Taxonomy" id="122646"/>
    <lineage>
        <taxon>Eukaryota</taxon>
        <taxon>Viridiplantae</taxon>
        <taxon>Streptophyta</taxon>
        <taxon>Embryophyta</taxon>
        <taxon>Marchantiophyta</taxon>
        <taxon>Marchantiopsida</taxon>
        <taxon>Marchantiidae</taxon>
        <taxon>Marchantiales</taxon>
        <taxon>Ricciaceae</taxon>
        <taxon>Riccia</taxon>
    </lineage>
</organism>
<evidence type="ECO:0000256" key="1">
    <source>
        <dbReference type="ARBA" id="ARBA00001947"/>
    </source>
</evidence>
<keyword evidence="14" id="KW-1185">Reference proteome</keyword>
<dbReference type="InterPro" id="IPR050753">
    <property type="entry name" value="Peptidase_M14_domain"/>
</dbReference>
<feature type="signal peptide" evidence="11">
    <location>
        <begin position="1"/>
        <end position="20"/>
    </location>
</feature>
<evidence type="ECO:0000256" key="11">
    <source>
        <dbReference type="SAM" id="SignalP"/>
    </source>
</evidence>
<feature type="active site" description="Proton donor/acceptor" evidence="9">
    <location>
        <position position="302"/>
    </location>
</feature>
<dbReference type="GO" id="GO:0046872">
    <property type="term" value="F:metal ion binding"/>
    <property type="evidence" value="ECO:0007669"/>
    <property type="project" value="UniProtKB-KW"/>
</dbReference>
<evidence type="ECO:0000256" key="8">
    <source>
        <dbReference type="ARBA" id="ARBA00023180"/>
    </source>
</evidence>
<keyword evidence="3" id="KW-0121">Carboxypeptidase</keyword>
<keyword evidence="5" id="KW-0479">Metal-binding</keyword>
<evidence type="ECO:0000259" key="12">
    <source>
        <dbReference type="PROSITE" id="PS52035"/>
    </source>
</evidence>
<keyword evidence="11" id="KW-0732">Signal</keyword>
<keyword evidence="8" id="KW-0325">Glycoprotein</keyword>
<keyword evidence="10" id="KW-0472">Membrane</keyword>
<dbReference type="PANTHER" id="PTHR11532:SF57">
    <property type="entry name" value="CARBOXYPEPTIDASE D, B"/>
    <property type="match status" value="1"/>
</dbReference>
<reference evidence="13 14" key="1">
    <citation type="submission" date="2024-09" db="EMBL/GenBank/DDBJ databases">
        <title>Chromosome-scale assembly of Riccia sorocarpa.</title>
        <authorList>
            <person name="Paukszto L."/>
        </authorList>
    </citation>
    <scope>NUCLEOTIDE SEQUENCE [LARGE SCALE GENOMIC DNA]</scope>
    <source>
        <strain evidence="13">LP-2024</strain>
        <tissue evidence="13">Aerial parts of the thallus</tissue>
    </source>
</reference>
<dbReference type="PRINTS" id="PR00765">
    <property type="entry name" value="CRBOXYPTASEA"/>
</dbReference>
<evidence type="ECO:0000256" key="10">
    <source>
        <dbReference type="SAM" id="Phobius"/>
    </source>
</evidence>
<evidence type="ECO:0000256" key="9">
    <source>
        <dbReference type="PROSITE-ProRule" id="PRU01379"/>
    </source>
</evidence>
<evidence type="ECO:0000256" key="3">
    <source>
        <dbReference type="ARBA" id="ARBA00022645"/>
    </source>
</evidence>
<dbReference type="SUPFAM" id="SSF53187">
    <property type="entry name" value="Zn-dependent exopeptidases"/>
    <property type="match status" value="1"/>
</dbReference>
<dbReference type="Pfam" id="PF00246">
    <property type="entry name" value="Peptidase_M14"/>
    <property type="match status" value="1"/>
</dbReference>
<feature type="transmembrane region" description="Helical" evidence="10">
    <location>
        <begin position="487"/>
        <end position="508"/>
    </location>
</feature>
<dbReference type="GO" id="GO:0004180">
    <property type="term" value="F:carboxypeptidase activity"/>
    <property type="evidence" value="ECO:0007669"/>
    <property type="project" value="UniProtKB-KW"/>
</dbReference>
<name>A0ABD3IHM1_9MARC</name>
<comment type="similarity">
    <text evidence="2 9">Belongs to the peptidase M14 family.</text>
</comment>
<dbReference type="InterPro" id="IPR008969">
    <property type="entry name" value="CarboxyPept-like_regulatory"/>
</dbReference>
<evidence type="ECO:0000313" key="14">
    <source>
        <dbReference type="Proteomes" id="UP001633002"/>
    </source>
</evidence>
<dbReference type="AlphaFoldDB" id="A0ABD3IHM1"/>
<dbReference type="FunFam" id="3.40.630.10:FF:000020">
    <property type="entry name" value="Carboxypeptidase D"/>
    <property type="match status" value="1"/>
</dbReference>
<dbReference type="CDD" id="cd18172">
    <property type="entry name" value="M14_CP_plant"/>
    <property type="match status" value="1"/>
</dbReference>
<dbReference type="SUPFAM" id="SSF49464">
    <property type="entry name" value="Carboxypeptidase regulatory domain-like"/>
    <property type="match status" value="1"/>
</dbReference>
<keyword evidence="4" id="KW-0645">Protease</keyword>
<feature type="domain" description="Peptidase M14" evidence="12">
    <location>
        <begin position="58"/>
        <end position="332"/>
    </location>
</feature>